<name>A0A5B9PE78_9BACT</name>
<proteinExistence type="predicted"/>
<feature type="signal peptide" evidence="2">
    <location>
        <begin position="1"/>
        <end position="21"/>
    </location>
</feature>
<dbReference type="SUPFAM" id="SSF53474">
    <property type="entry name" value="alpha/beta-Hydrolases"/>
    <property type="match status" value="1"/>
</dbReference>
<dbReference type="InterPro" id="IPR049492">
    <property type="entry name" value="BD-FAE-like_dom"/>
</dbReference>
<protein>
    <submittedName>
        <fullName evidence="4">Carboxylesterase NlhH</fullName>
        <ecNumber evidence="4">3.1.1.1</ecNumber>
    </submittedName>
</protein>
<feature type="chain" id="PRO_5022847781" evidence="2">
    <location>
        <begin position="22"/>
        <end position="373"/>
    </location>
</feature>
<dbReference type="GO" id="GO:0106435">
    <property type="term" value="F:carboxylesterase activity"/>
    <property type="evidence" value="ECO:0007669"/>
    <property type="project" value="UniProtKB-EC"/>
</dbReference>
<keyword evidence="5" id="KW-1185">Reference proteome</keyword>
<accession>A0A5B9PE78</accession>
<dbReference type="OrthoDB" id="265201at2"/>
<dbReference type="InterPro" id="IPR029058">
    <property type="entry name" value="AB_hydrolase_fold"/>
</dbReference>
<feature type="domain" description="BD-FAE-like" evidence="3">
    <location>
        <begin position="50"/>
        <end position="246"/>
    </location>
</feature>
<dbReference type="KEGG" id="mff:MFFC18_11870"/>
<dbReference type="PANTHER" id="PTHR48081">
    <property type="entry name" value="AB HYDROLASE SUPERFAMILY PROTEIN C4A8.06C"/>
    <property type="match status" value="1"/>
</dbReference>
<evidence type="ECO:0000313" key="5">
    <source>
        <dbReference type="Proteomes" id="UP000322214"/>
    </source>
</evidence>
<reference evidence="4 5" key="1">
    <citation type="submission" date="2019-08" db="EMBL/GenBank/DDBJ databases">
        <title>Deep-cultivation of Planctomycetes and their phenomic and genomic characterization uncovers novel biology.</title>
        <authorList>
            <person name="Wiegand S."/>
            <person name="Jogler M."/>
            <person name="Boedeker C."/>
            <person name="Pinto D."/>
            <person name="Vollmers J."/>
            <person name="Rivas-Marin E."/>
            <person name="Kohn T."/>
            <person name="Peeters S.H."/>
            <person name="Heuer A."/>
            <person name="Rast P."/>
            <person name="Oberbeckmann S."/>
            <person name="Bunk B."/>
            <person name="Jeske O."/>
            <person name="Meyerdierks A."/>
            <person name="Storesund J.E."/>
            <person name="Kallscheuer N."/>
            <person name="Luecker S."/>
            <person name="Lage O.M."/>
            <person name="Pohl T."/>
            <person name="Merkel B.J."/>
            <person name="Hornburger P."/>
            <person name="Mueller R.-W."/>
            <person name="Bruemmer F."/>
            <person name="Labrenz M."/>
            <person name="Spormann A.M."/>
            <person name="Op den Camp H."/>
            <person name="Overmann J."/>
            <person name="Amann R."/>
            <person name="Jetten M.S.M."/>
            <person name="Mascher T."/>
            <person name="Medema M.H."/>
            <person name="Devos D.P."/>
            <person name="Kaster A.-K."/>
            <person name="Ovreas L."/>
            <person name="Rohde M."/>
            <person name="Galperin M.Y."/>
            <person name="Jogler C."/>
        </authorList>
    </citation>
    <scope>NUCLEOTIDE SEQUENCE [LARGE SCALE GENOMIC DNA]</scope>
    <source>
        <strain evidence="4 5">FC18</strain>
    </source>
</reference>
<dbReference type="STRING" id="980251.GCA_001642875_01753"/>
<dbReference type="Pfam" id="PF20434">
    <property type="entry name" value="BD-FAE"/>
    <property type="match status" value="1"/>
</dbReference>
<dbReference type="RefSeq" id="WP_075081673.1">
    <property type="nucleotide sequence ID" value="NZ_CP042912.1"/>
</dbReference>
<dbReference type="PANTHER" id="PTHR48081:SF13">
    <property type="entry name" value="ALPHA_BETA HYDROLASE"/>
    <property type="match status" value="1"/>
</dbReference>
<keyword evidence="2" id="KW-0732">Signal</keyword>
<evidence type="ECO:0000259" key="3">
    <source>
        <dbReference type="Pfam" id="PF20434"/>
    </source>
</evidence>
<evidence type="ECO:0000256" key="1">
    <source>
        <dbReference type="ARBA" id="ARBA00022801"/>
    </source>
</evidence>
<dbReference type="EMBL" id="CP042912">
    <property type="protein sequence ID" value="QEG21331.1"/>
    <property type="molecule type" value="Genomic_DNA"/>
</dbReference>
<sequence precursor="true">MYFRFLIFSVLIFSLLKTVNAQETERVRFKHEKHGAIVFASGEDYELKCDIYQPKSDEPRPVMLAIHGGAWTTGTKFAMYRHARILANRGYVVMAINYRLAPKHKWPAQIHDCKHAVRWIREHAKEYNADPDRVYAFGYSAGAHLASLLATTDKDDGLEGEVQQPYAKHSSRVDGLIAGGAPMEFSWIDAQSTTLTYWLGETKAANPQRYAKASPVTYVTNDDPVAVVFHGTSDTLVPATSPEEFAKCCEKADVECQLILTRDGHASAFTRTSLLIDSLARLEGLLAKQECYERMERMINWIEEFKMAHNRLPKSATELETFLILRDDGPDVSEFADAMTSNRDGHSFIVRWGIAESPIVSESVGIDGEKLSR</sequence>
<dbReference type="InterPro" id="IPR050300">
    <property type="entry name" value="GDXG_lipolytic_enzyme"/>
</dbReference>
<evidence type="ECO:0000313" key="4">
    <source>
        <dbReference type="EMBL" id="QEG21331.1"/>
    </source>
</evidence>
<organism evidence="4 5">
    <name type="scientific">Mariniblastus fucicola</name>
    <dbReference type="NCBI Taxonomy" id="980251"/>
    <lineage>
        <taxon>Bacteria</taxon>
        <taxon>Pseudomonadati</taxon>
        <taxon>Planctomycetota</taxon>
        <taxon>Planctomycetia</taxon>
        <taxon>Pirellulales</taxon>
        <taxon>Pirellulaceae</taxon>
        <taxon>Mariniblastus</taxon>
    </lineage>
</organism>
<gene>
    <name evidence="4" type="primary">nlhH_1</name>
    <name evidence="4" type="ORF">MFFC18_11870</name>
</gene>
<dbReference type="Proteomes" id="UP000322214">
    <property type="component" value="Chromosome"/>
</dbReference>
<dbReference type="AlphaFoldDB" id="A0A5B9PE78"/>
<keyword evidence="1 4" id="KW-0378">Hydrolase</keyword>
<dbReference type="EC" id="3.1.1.1" evidence="4"/>
<evidence type="ECO:0000256" key="2">
    <source>
        <dbReference type="SAM" id="SignalP"/>
    </source>
</evidence>
<dbReference type="Gene3D" id="3.40.50.1820">
    <property type="entry name" value="alpha/beta hydrolase"/>
    <property type="match status" value="1"/>
</dbReference>